<evidence type="ECO:0000259" key="8">
    <source>
        <dbReference type="PROSITE" id="PS51078"/>
    </source>
</evidence>
<dbReference type="PANTHER" id="PTHR30136">
    <property type="entry name" value="HELIX-TURN-HELIX TRANSCRIPTIONAL REGULATOR, ICLR FAMILY"/>
    <property type="match status" value="1"/>
</dbReference>
<dbReference type="InterPro" id="IPR036390">
    <property type="entry name" value="WH_DNA-bd_sf"/>
</dbReference>
<evidence type="ECO:0000259" key="7">
    <source>
        <dbReference type="PROSITE" id="PS51077"/>
    </source>
</evidence>
<evidence type="ECO:0000256" key="4">
    <source>
        <dbReference type="ARBA" id="ARBA00023163"/>
    </source>
</evidence>
<keyword evidence="2" id="KW-0805">Transcription regulation</keyword>
<dbReference type="SUPFAM" id="SSF55781">
    <property type="entry name" value="GAF domain-like"/>
    <property type="match status" value="1"/>
</dbReference>
<dbReference type="PANTHER" id="PTHR30136:SF35">
    <property type="entry name" value="HTH-TYPE TRANSCRIPTIONAL REGULATOR RV1719"/>
    <property type="match status" value="1"/>
</dbReference>
<evidence type="ECO:0000256" key="5">
    <source>
        <dbReference type="ARBA" id="ARBA00058938"/>
    </source>
</evidence>
<dbReference type="FunFam" id="1.10.10.10:FF:000056">
    <property type="entry name" value="IclR family transcriptional regulator"/>
    <property type="match status" value="1"/>
</dbReference>
<dbReference type="GO" id="GO:0003700">
    <property type="term" value="F:DNA-binding transcription factor activity"/>
    <property type="evidence" value="ECO:0007669"/>
    <property type="project" value="TreeGrafter"/>
</dbReference>
<dbReference type="RefSeq" id="WP_259628347.1">
    <property type="nucleotide sequence ID" value="NZ_JANYMP010000027.1"/>
</dbReference>
<dbReference type="Gene3D" id="1.10.10.10">
    <property type="entry name" value="Winged helix-like DNA-binding domain superfamily/Winged helix DNA-binding domain"/>
    <property type="match status" value="1"/>
</dbReference>
<keyword evidence="3" id="KW-0238">DNA-binding</keyword>
<accession>A0A9X3AIB3</accession>
<dbReference type="InterPro" id="IPR014757">
    <property type="entry name" value="Tscrpt_reg_IclR_C"/>
</dbReference>
<reference evidence="9" key="1">
    <citation type="submission" date="2022-08" db="EMBL/GenBank/DDBJ databases">
        <authorList>
            <person name="Tistechok S."/>
            <person name="Samborskyy M."/>
            <person name="Roman I."/>
        </authorList>
    </citation>
    <scope>NUCLEOTIDE SEQUENCE</scope>
    <source>
        <strain evidence="9">DSM 103496</strain>
    </source>
</reference>
<evidence type="ECO:0000256" key="2">
    <source>
        <dbReference type="ARBA" id="ARBA00023015"/>
    </source>
</evidence>
<dbReference type="PROSITE" id="PS51078">
    <property type="entry name" value="ICLR_ED"/>
    <property type="match status" value="1"/>
</dbReference>
<dbReference type="SUPFAM" id="SSF46785">
    <property type="entry name" value="Winged helix' DNA-binding domain"/>
    <property type="match status" value="1"/>
</dbReference>
<comment type="function">
    <text evidence="5">May be an activator protein for the gylABX operon.</text>
</comment>
<dbReference type="Gene3D" id="3.30.450.40">
    <property type="match status" value="1"/>
</dbReference>
<dbReference type="PROSITE" id="PS51077">
    <property type="entry name" value="HTH_ICLR"/>
    <property type="match status" value="1"/>
</dbReference>
<keyword evidence="1" id="KW-0319">Glycerol metabolism</keyword>
<sequence>MSGQSEQIKAESGYRERNSTADRALEILNMFEDDVPVVSAVQVAERLGVARSTVYRYLQSLVANRYLEEAPGGRFRLGMRVLELARLARRTHNLTDIAAPVLEELAESVNETALLTRRVGGVVTCLDRAESHAHRVRISYERGSTLPVNAGASALVILAFAPPAEAKEILESSPLRRFTPATLVDVESVMTRLETIRRHGYAITRSEVDHDVLGIAAPIRDGSGRATAAISVAAVASRVSTQFEHEIITAVLAAAARITAEVAVLDA</sequence>
<dbReference type="Pfam" id="PF01614">
    <property type="entry name" value="IclR_C"/>
    <property type="match status" value="1"/>
</dbReference>
<feature type="domain" description="IclR-ED" evidence="8">
    <location>
        <begin position="80"/>
        <end position="264"/>
    </location>
</feature>
<evidence type="ECO:0000313" key="10">
    <source>
        <dbReference type="Proteomes" id="UP001141259"/>
    </source>
</evidence>
<evidence type="ECO:0000256" key="6">
    <source>
        <dbReference type="ARBA" id="ARBA00070406"/>
    </source>
</evidence>
<keyword evidence="4" id="KW-0804">Transcription</keyword>
<evidence type="ECO:0000313" key="9">
    <source>
        <dbReference type="EMBL" id="MCS7482882.1"/>
    </source>
</evidence>
<dbReference type="SMART" id="SM00346">
    <property type="entry name" value="HTH_ICLR"/>
    <property type="match status" value="1"/>
</dbReference>
<evidence type="ECO:0000256" key="1">
    <source>
        <dbReference type="ARBA" id="ARBA00022798"/>
    </source>
</evidence>
<dbReference type="Proteomes" id="UP001141259">
    <property type="component" value="Unassembled WGS sequence"/>
</dbReference>
<dbReference type="InterPro" id="IPR036388">
    <property type="entry name" value="WH-like_DNA-bd_sf"/>
</dbReference>
<dbReference type="GO" id="GO:0006071">
    <property type="term" value="P:glycerol metabolic process"/>
    <property type="evidence" value="ECO:0007669"/>
    <property type="project" value="UniProtKB-KW"/>
</dbReference>
<dbReference type="InterPro" id="IPR005471">
    <property type="entry name" value="Tscrpt_reg_IclR_N"/>
</dbReference>
<evidence type="ECO:0000256" key="3">
    <source>
        <dbReference type="ARBA" id="ARBA00023125"/>
    </source>
</evidence>
<dbReference type="InterPro" id="IPR029016">
    <property type="entry name" value="GAF-like_dom_sf"/>
</dbReference>
<dbReference type="InterPro" id="IPR050707">
    <property type="entry name" value="HTH_MetabolicPath_Reg"/>
</dbReference>
<dbReference type="AlphaFoldDB" id="A0A9X3AIB3"/>
<feature type="domain" description="HTH iclR-type" evidence="7">
    <location>
        <begin position="18"/>
        <end position="79"/>
    </location>
</feature>
<protein>
    <recommendedName>
        <fullName evidence="6">Glycerol operon regulatory protein</fullName>
    </recommendedName>
</protein>
<organism evidence="9 10">
    <name type="scientific">Umezawaea endophytica</name>
    <dbReference type="NCBI Taxonomy" id="1654476"/>
    <lineage>
        <taxon>Bacteria</taxon>
        <taxon>Bacillati</taxon>
        <taxon>Actinomycetota</taxon>
        <taxon>Actinomycetes</taxon>
        <taxon>Pseudonocardiales</taxon>
        <taxon>Pseudonocardiaceae</taxon>
        <taxon>Umezawaea</taxon>
    </lineage>
</organism>
<keyword evidence="10" id="KW-1185">Reference proteome</keyword>
<name>A0A9X3AIB3_9PSEU</name>
<proteinExistence type="predicted"/>
<dbReference type="GO" id="GO:0045892">
    <property type="term" value="P:negative regulation of DNA-templated transcription"/>
    <property type="evidence" value="ECO:0007669"/>
    <property type="project" value="TreeGrafter"/>
</dbReference>
<comment type="caution">
    <text evidence="9">The sequence shown here is derived from an EMBL/GenBank/DDBJ whole genome shotgun (WGS) entry which is preliminary data.</text>
</comment>
<dbReference type="Pfam" id="PF09339">
    <property type="entry name" value="HTH_IclR"/>
    <property type="match status" value="1"/>
</dbReference>
<dbReference type="GO" id="GO:0003677">
    <property type="term" value="F:DNA binding"/>
    <property type="evidence" value="ECO:0007669"/>
    <property type="project" value="UniProtKB-KW"/>
</dbReference>
<dbReference type="EMBL" id="JANYMP010000027">
    <property type="protein sequence ID" value="MCS7482882.1"/>
    <property type="molecule type" value="Genomic_DNA"/>
</dbReference>
<gene>
    <name evidence="9" type="ORF">NZH93_39055</name>
</gene>